<gene>
    <name evidence="2" type="ORF">DJ533_04755</name>
</gene>
<dbReference type="RefSeq" id="WP_065994061.1">
    <property type="nucleotide sequence ID" value="NZ_CP029397.2"/>
</dbReference>
<sequence length="68" mass="7540">MHMKSINLNCVIFCTLFIALMSAISTVIFSEQTLHDNFGFSLIIFAIIGLCLNVGSIFVNTIRDICNP</sequence>
<proteinExistence type="predicted"/>
<evidence type="ECO:0000313" key="2">
    <source>
        <dbReference type="EMBL" id="AWL27944.1"/>
    </source>
</evidence>
<keyword evidence="1" id="KW-1133">Transmembrane helix</keyword>
<dbReference type="STRING" id="1871111.GCA_001704615_03405"/>
<dbReference type="Proteomes" id="UP000245977">
    <property type="component" value="Chromosome"/>
</dbReference>
<dbReference type="OrthoDB" id="6709681at2"/>
<name>A0A2S2FAF2_9GAMM</name>
<keyword evidence="1" id="KW-0812">Transmembrane</keyword>
<dbReference type="KEGG" id="adv:DJ533_04755"/>
<protein>
    <submittedName>
        <fullName evidence="2">Uncharacterized protein</fullName>
    </submittedName>
</protein>
<reference evidence="2" key="1">
    <citation type="submission" date="2019-08" db="EMBL/GenBank/DDBJ databases">
        <title>The complete genome of Acinetobacter defluvii strain WCHAD010030.</title>
        <authorList>
            <person name="Hu Y."/>
            <person name="Qin J."/>
            <person name="Feng Y."/>
            <person name="Zong Z."/>
        </authorList>
    </citation>
    <scope>NUCLEOTIDE SEQUENCE</scope>
    <source>
        <strain evidence="2">WCHA30</strain>
    </source>
</reference>
<evidence type="ECO:0000256" key="1">
    <source>
        <dbReference type="SAM" id="Phobius"/>
    </source>
</evidence>
<dbReference type="EMBL" id="CP029397">
    <property type="protein sequence ID" value="AWL27944.1"/>
    <property type="molecule type" value="Genomic_DNA"/>
</dbReference>
<feature type="transmembrane region" description="Helical" evidence="1">
    <location>
        <begin position="40"/>
        <end position="62"/>
    </location>
</feature>
<keyword evidence="3" id="KW-1185">Reference proteome</keyword>
<evidence type="ECO:0000313" key="3">
    <source>
        <dbReference type="Proteomes" id="UP000245977"/>
    </source>
</evidence>
<accession>A0A2S2FAF2</accession>
<dbReference type="AlphaFoldDB" id="A0A2S2FAF2"/>
<keyword evidence="1" id="KW-0472">Membrane</keyword>
<organism evidence="2 3">
    <name type="scientific">Acinetobacter defluvii</name>
    <dbReference type="NCBI Taxonomy" id="1871111"/>
    <lineage>
        <taxon>Bacteria</taxon>
        <taxon>Pseudomonadati</taxon>
        <taxon>Pseudomonadota</taxon>
        <taxon>Gammaproteobacteria</taxon>
        <taxon>Moraxellales</taxon>
        <taxon>Moraxellaceae</taxon>
        <taxon>Acinetobacter</taxon>
    </lineage>
</organism>